<dbReference type="KEGG" id="sawl:NGM29_08710"/>
<dbReference type="AlphaFoldDB" id="A0A9E7NE19"/>
<keyword evidence="1" id="KW-0812">Transmembrane</keyword>
<evidence type="ECO:0000313" key="2">
    <source>
        <dbReference type="EMBL" id="UTF55313.1"/>
    </source>
</evidence>
<sequence length="142" mass="14431">MGLIVLGAAAIITRMGQRATPSGHAGTRSGYAEWSPRTATEDSRIVALAKTPAIWALGFVGTAIALLAGAVLVVSEGEYVDSALVEPIVFAVGGAALIGYVFFGAYFAARDRFGNTAMGVAFATLTLGVLGLLAVAVLLLMG</sequence>
<feature type="transmembrane region" description="Helical" evidence="1">
    <location>
        <begin position="120"/>
        <end position="141"/>
    </location>
</feature>
<evidence type="ECO:0000313" key="3">
    <source>
        <dbReference type="Proteomes" id="UP001056855"/>
    </source>
</evidence>
<accession>A0A9E7NE19</accession>
<organism evidence="2 3">
    <name type="scientific">Natronosalvus rutilus</name>
    <dbReference type="NCBI Taxonomy" id="2953753"/>
    <lineage>
        <taxon>Archaea</taxon>
        <taxon>Methanobacteriati</taxon>
        <taxon>Methanobacteriota</taxon>
        <taxon>Stenosarchaea group</taxon>
        <taxon>Halobacteria</taxon>
        <taxon>Halobacteriales</taxon>
        <taxon>Natrialbaceae</taxon>
        <taxon>Natronosalvus</taxon>
    </lineage>
</organism>
<keyword evidence="1" id="KW-1133">Transmembrane helix</keyword>
<feature type="transmembrane region" description="Helical" evidence="1">
    <location>
        <begin position="53"/>
        <end position="75"/>
    </location>
</feature>
<dbReference type="Proteomes" id="UP001056855">
    <property type="component" value="Chromosome"/>
</dbReference>
<reference evidence="2" key="1">
    <citation type="submission" date="2022-06" db="EMBL/GenBank/DDBJ databases">
        <title>Diverse halophilic archaea isolated from saline environments.</title>
        <authorList>
            <person name="Cui H.-L."/>
        </authorList>
    </citation>
    <scope>NUCLEOTIDE SEQUENCE</scope>
    <source>
        <strain evidence="2">WLHS1</strain>
    </source>
</reference>
<dbReference type="GeneID" id="73290122"/>
<proteinExistence type="predicted"/>
<protein>
    <submittedName>
        <fullName evidence="2">Uncharacterized protein</fullName>
    </submittedName>
</protein>
<name>A0A9E7NE19_9EURY</name>
<gene>
    <name evidence="2" type="ORF">NGM29_08710</name>
</gene>
<dbReference type="EMBL" id="CP100355">
    <property type="protein sequence ID" value="UTF55313.1"/>
    <property type="molecule type" value="Genomic_DNA"/>
</dbReference>
<keyword evidence="3" id="KW-1185">Reference proteome</keyword>
<feature type="transmembrane region" description="Helical" evidence="1">
    <location>
        <begin position="87"/>
        <end position="108"/>
    </location>
</feature>
<keyword evidence="1" id="KW-0472">Membrane</keyword>
<evidence type="ECO:0000256" key="1">
    <source>
        <dbReference type="SAM" id="Phobius"/>
    </source>
</evidence>
<dbReference type="RefSeq" id="WP_254160217.1">
    <property type="nucleotide sequence ID" value="NZ_CP100355.1"/>
</dbReference>